<gene>
    <name evidence="13" type="ORF">EI97DRAFT_437068</name>
</gene>
<keyword evidence="5" id="KW-0808">Transferase</keyword>
<feature type="chain" id="PRO_5025384674" description="Mannosyltransferase" evidence="12">
    <location>
        <begin position="18"/>
        <end position="520"/>
    </location>
</feature>
<feature type="transmembrane region" description="Helical" evidence="11">
    <location>
        <begin position="168"/>
        <end position="189"/>
    </location>
</feature>
<evidence type="ECO:0000256" key="7">
    <source>
        <dbReference type="ARBA" id="ARBA00022824"/>
    </source>
</evidence>
<dbReference type="OrthoDB" id="10066429at2759"/>
<keyword evidence="3" id="KW-0337">GPI-anchor biosynthesis</keyword>
<feature type="transmembrane region" description="Helical" evidence="11">
    <location>
        <begin position="276"/>
        <end position="295"/>
    </location>
</feature>
<accession>A0A6A6J7U6</accession>
<comment type="subcellular location">
    <subcellularLocation>
        <location evidence="1 11">Endoplasmic reticulum membrane</location>
        <topology evidence="1 11">Multi-pass membrane protein</topology>
    </subcellularLocation>
</comment>
<evidence type="ECO:0000313" key="14">
    <source>
        <dbReference type="Proteomes" id="UP000800097"/>
    </source>
</evidence>
<keyword evidence="4 11" id="KW-0328">Glycosyltransferase</keyword>
<evidence type="ECO:0000256" key="3">
    <source>
        <dbReference type="ARBA" id="ARBA00022502"/>
    </source>
</evidence>
<dbReference type="GO" id="GO:0006506">
    <property type="term" value="P:GPI anchor biosynthetic process"/>
    <property type="evidence" value="ECO:0007669"/>
    <property type="project" value="UniProtKB-KW"/>
</dbReference>
<evidence type="ECO:0000256" key="12">
    <source>
        <dbReference type="SAM" id="SignalP"/>
    </source>
</evidence>
<dbReference type="RefSeq" id="XP_033649846.1">
    <property type="nucleotide sequence ID" value="XM_033799261.1"/>
</dbReference>
<evidence type="ECO:0000256" key="8">
    <source>
        <dbReference type="ARBA" id="ARBA00022989"/>
    </source>
</evidence>
<dbReference type="InterPro" id="IPR005599">
    <property type="entry name" value="GPI_mannosylTrfase"/>
</dbReference>
<protein>
    <recommendedName>
        <fullName evidence="11">Mannosyltransferase</fullName>
        <ecNumber evidence="11">2.4.1.-</ecNumber>
    </recommendedName>
</protein>
<sequence>MWRRSYFLLILVRIYFALSPSYLHPDENFQGPEVVAGRVFSYPVHQTWEFTSDHPIRSTYPLWIAYGWPMYLLRWLWEGFGYGDVPPSVVYWTLRVLMLTLSFVLEDWAIQELVPSPRTRRIAVLLVASSYVTWTFQTHTFSNSLETLLVIWSLVLIQRIVQDKKRSSVLASSILGILAVTGIFNRITFPAFLLLPSLRLLPHFQRKPFSLVFIVIFALLTAYIAISVDTAFYTSEEFAFSKVFQGPVITPLNNFLYNSQSSNLAQHGIHPRYQHFLVNLPQLIGPAFPLIFLPALRSSYMSLPMLSALSGVALLSVFPHQEARFLLPAVPLILSSVRLPRPPHAKLWISAWILFNAALGVLMGVYHQGGIVPVQTHIARTNESVSHAFWWKTYSPPTWLLNGKNEELKTIDLMGIPGAQMLKQLETALPHCRTRRPPSIAHESVYLVAPRSAYFLQRFEDPRGEEEIRLQEVWSYPRHINLDDMDFAEDGVWKTLGRVVGDRGLVIWRATRNCWGKAQS</sequence>
<evidence type="ECO:0000256" key="10">
    <source>
        <dbReference type="ARBA" id="ARBA00038466"/>
    </source>
</evidence>
<dbReference type="PANTHER" id="PTHR22760:SF3">
    <property type="entry name" value="GPI MANNOSYLTRANSFERASE 4"/>
    <property type="match status" value="1"/>
</dbReference>
<evidence type="ECO:0000256" key="5">
    <source>
        <dbReference type="ARBA" id="ARBA00022679"/>
    </source>
</evidence>
<evidence type="ECO:0000256" key="6">
    <source>
        <dbReference type="ARBA" id="ARBA00022692"/>
    </source>
</evidence>
<evidence type="ECO:0000256" key="1">
    <source>
        <dbReference type="ARBA" id="ARBA00004477"/>
    </source>
</evidence>
<evidence type="ECO:0000256" key="9">
    <source>
        <dbReference type="ARBA" id="ARBA00023136"/>
    </source>
</evidence>
<dbReference type="GO" id="GO:0005789">
    <property type="term" value="C:endoplasmic reticulum membrane"/>
    <property type="evidence" value="ECO:0007669"/>
    <property type="project" value="UniProtKB-SubCell"/>
</dbReference>
<keyword evidence="12" id="KW-0732">Signal</keyword>
<reference evidence="13" key="1">
    <citation type="journal article" date="2020" name="Stud. Mycol.">
        <title>101 Dothideomycetes genomes: a test case for predicting lifestyles and emergence of pathogens.</title>
        <authorList>
            <person name="Haridas S."/>
            <person name="Albert R."/>
            <person name="Binder M."/>
            <person name="Bloem J."/>
            <person name="Labutti K."/>
            <person name="Salamov A."/>
            <person name="Andreopoulos B."/>
            <person name="Baker S."/>
            <person name="Barry K."/>
            <person name="Bills G."/>
            <person name="Bluhm B."/>
            <person name="Cannon C."/>
            <person name="Castanera R."/>
            <person name="Culley D."/>
            <person name="Daum C."/>
            <person name="Ezra D."/>
            <person name="Gonzalez J."/>
            <person name="Henrissat B."/>
            <person name="Kuo A."/>
            <person name="Liang C."/>
            <person name="Lipzen A."/>
            <person name="Lutzoni F."/>
            <person name="Magnuson J."/>
            <person name="Mondo S."/>
            <person name="Nolan M."/>
            <person name="Ohm R."/>
            <person name="Pangilinan J."/>
            <person name="Park H.-J."/>
            <person name="Ramirez L."/>
            <person name="Alfaro M."/>
            <person name="Sun H."/>
            <person name="Tritt A."/>
            <person name="Yoshinaga Y."/>
            <person name="Zwiers L.-H."/>
            <person name="Turgeon B."/>
            <person name="Goodwin S."/>
            <person name="Spatafora J."/>
            <person name="Crous P."/>
            <person name="Grigoriev I."/>
        </authorList>
    </citation>
    <scope>NUCLEOTIDE SEQUENCE</scope>
    <source>
        <strain evidence="13">CBS 379.55</strain>
    </source>
</reference>
<comment type="similarity">
    <text evidence="10">Belongs to the glycosyltransferase 22 family. PIGZ subfamily.</text>
</comment>
<evidence type="ECO:0000256" key="4">
    <source>
        <dbReference type="ARBA" id="ARBA00022676"/>
    </source>
</evidence>
<dbReference type="GO" id="GO:0000026">
    <property type="term" value="F:alpha-1,2-mannosyltransferase activity"/>
    <property type="evidence" value="ECO:0007669"/>
    <property type="project" value="TreeGrafter"/>
</dbReference>
<dbReference type="EMBL" id="ML986523">
    <property type="protein sequence ID" value="KAF2272307.1"/>
    <property type="molecule type" value="Genomic_DNA"/>
</dbReference>
<feature type="signal peptide" evidence="12">
    <location>
        <begin position="1"/>
        <end position="17"/>
    </location>
</feature>
<dbReference type="GeneID" id="54552436"/>
<keyword evidence="9 11" id="KW-0472">Membrane</keyword>
<keyword evidence="14" id="KW-1185">Reference proteome</keyword>
<comment type="caution">
    <text evidence="11">Lacks conserved residue(s) required for the propagation of feature annotation.</text>
</comment>
<keyword evidence="6 11" id="KW-0812">Transmembrane</keyword>
<dbReference type="Pfam" id="PF03901">
    <property type="entry name" value="Glyco_transf_22"/>
    <property type="match status" value="1"/>
</dbReference>
<dbReference type="Proteomes" id="UP000800097">
    <property type="component" value="Unassembled WGS sequence"/>
</dbReference>
<keyword evidence="8 11" id="KW-1133">Transmembrane helix</keyword>
<keyword evidence="7 11" id="KW-0256">Endoplasmic reticulum</keyword>
<feature type="transmembrane region" description="Helical" evidence="11">
    <location>
        <begin position="209"/>
        <end position="232"/>
    </location>
</feature>
<proteinExistence type="inferred from homology"/>
<name>A0A6A6J7U6_WESOR</name>
<evidence type="ECO:0000313" key="13">
    <source>
        <dbReference type="EMBL" id="KAF2272307.1"/>
    </source>
</evidence>
<dbReference type="AlphaFoldDB" id="A0A6A6J7U6"/>
<dbReference type="PANTHER" id="PTHR22760">
    <property type="entry name" value="GLYCOSYLTRANSFERASE"/>
    <property type="match status" value="1"/>
</dbReference>
<comment type="pathway">
    <text evidence="2">Glycolipid biosynthesis; glycosylphosphatidylinositol-anchor biosynthesis.</text>
</comment>
<feature type="transmembrane region" description="Helical" evidence="11">
    <location>
        <begin position="347"/>
        <end position="366"/>
    </location>
</feature>
<evidence type="ECO:0000256" key="11">
    <source>
        <dbReference type="RuleBase" id="RU363075"/>
    </source>
</evidence>
<dbReference type="EC" id="2.4.1.-" evidence="11"/>
<evidence type="ECO:0000256" key="2">
    <source>
        <dbReference type="ARBA" id="ARBA00004687"/>
    </source>
</evidence>
<organism evidence="13 14">
    <name type="scientific">Westerdykella ornata</name>
    <dbReference type="NCBI Taxonomy" id="318751"/>
    <lineage>
        <taxon>Eukaryota</taxon>
        <taxon>Fungi</taxon>
        <taxon>Dikarya</taxon>
        <taxon>Ascomycota</taxon>
        <taxon>Pezizomycotina</taxon>
        <taxon>Dothideomycetes</taxon>
        <taxon>Pleosporomycetidae</taxon>
        <taxon>Pleosporales</taxon>
        <taxon>Sporormiaceae</taxon>
        <taxon>Westerdykella</taxon>
    </lineage>
</organism>